<dbReference type="SUPFAM" id="SSF82185">
    <property type="entry name" value="Histone H3 K4-specific methyltransferase SET7/9 N-terminal domain"/>
    <property type="match status" value="1"/>
</dbReference>
<dbReference type="Proteomes" id="UP000618931">
    <property type="component" value="Unassembled WGS sequence"/>
</dbReference>
<sequence length="306" mass="34257">MKSSLLRWVWVLGLLPLAGRAQEAGATPEQMQTAAPAEPPPVVTPAPPAVPYAPAIFYTADFAPSTAADSTAFCAETTFRDSVAGVTKVYYPSGRLMQYLPYADVGRRLLHGTMTTWYEDGAMKTKEDYVRGLRHGELLTYYPDGTPRRRDQYVEGKCGIGSCYAPNGQVVPYFSYEQLPLYPGGGEQLVKELSRALKLNKAELAAMHRLSQQMLWYQNGWRREVRVELAVASNGQVTDARVVHSTDDFLREAALRAVPKLSRPFLPGRRDGQATASLLTVPIYYDVQINRQSPFERQLYPGRRRY</sequence>
<evidence type="ECO:0000256" key="2">
    <source>
        <dbReference type="ARBA" id="ARBA00022692"/>
    </source>
</evidence>
<evidence type="ECO:0000259" key="6">
    <source>
        <dbReference type="Pfam" id="PF03544"/>
    </source>
</evidence>
<comment type="subcellular location">
    <subcellularLocation>
        <location evidence="1">Membrane</location>
        <topology evidence="1">Single-pass membrane protein</topology>
    </subcellularLocation>
</comment>
<dbReference type="Gene3D" id="2.20.110.10">
    <property type="entry name" value="Histone H3 K4-specific methyltransferase SET7/9 N-terminal domain"/>
    <property type="match status" value="1"/>
</dbReference>
<evidence type="ECO:0000313" key="8">
    <source>
        <dbReference type="Proteomes" id="UP000618931"/>
    </source>
</evidence>
<comment type="caution">
    <text evidence="7">The sequence shown here is derived from an EMBL/GenBank/DDBJ whole genome shotgun (WGS) entry which is preliminary data.</text>
</comment>
<dbReference type="Gene3D" id="3.30.1150.10">
    <property type="match status" value="1"/>
</dbReference>
<keyword evidence="2" id="KW-0812">Transmembrane</keyword>
<protein>
    <submittedName>
        <fullName evidence="7">TonB family protein</fullName>
    </submittedName>
</protein>
<dbReference type="NCBIfam" id="TIGR01352">
    <property type="entry name" value="tonB_Cterm"/>
    <property type="match status" value="1"/>
</dbReference>
<organism evidence="7 8">
    <name type="scientific">Hymenobacter ruricola</name>
    <dbReference type="NCBI Taxonomy" id="2791023"/>
    <lineage>
        <taxon>Bacteria</taxon>
        <taxon>Pseudomonadati</taxon>
        <taxon>Bacteroidota</taxon>
        <taxon>Cytophagia</taxon>
        <taxon>Cytophagales</taxon>
        <taxon>Hymenobacteraceae</taxon>
        <taxon>Hymenobacter</taxon>
    </lineage>
</organism>
<evidence type="ECO:0000256" key="5">
    <source>
        <dbReference type="SAM" id="SignalP"/>
    </source>
</evidence>
<evidence type="ECO:0000256" key="3">
    <source>
        <dbReference type="ARBA" id="ARBA00022989"/>
    </source>
</evidence>
<keyword evidence="8" id="KW-1185">Reference proteome</keyword>
<dbReference type="InterPro" id="IPR037682">
    <property type="entry name" value="TonB_C"/>
</dbReference>
<dbReference type="EMBL" id="JADQDM010000002">
    <property type="protein sequence ID" value="MBF9220387.1"/>
    <property type="molecule type" value="Genomic_DNA"/>
</dbReference>
<keyword evidence="5" id="KW-0732">Signal</keyword>
<gene>
    <name evidence="7" type="ORF">I2H31_04660</name>
</gene>
<dbReference type="InterPro" id="IPR011652">
    <property type="entry name" value="MORN_2"/>
</dbReference>
<feature type="domain" description="TonB C-terminal" evidence="6">
    <location>
        <begin position="224"/>
        <end position="286"/>
    </location>
</feature>
<keyword evidence="4" id="KW-0472">Membrane</keyword>
<dbReference type="Pfam" id="PF07661">
    <property type="entry name" value="MORN_2"/>
    <property type="match status" value="3"/>
</dbReference>
<proteinExistence type="predicted"/>
<name>A0ABS0I0F0_9BACT</name>
<dbReference type="SUPFAM" id="SSF74653">
    <property type="entry name" value="TolA/TonB C-terminal domain"/>
    <property type="match status" value="1"/>
</dbReference>
<accession>A0ABS0I0F0</accession>
<feature type="signal peptide" evidence="5">
    <location>
        <begin position="1"/>
        <end position="23"/>
    </location>
</feature>
<dbReference type="InterPro" id="IPR006260">
    <property type="entry name" value="TonB/TolA_C"/>
</dbReference>
<evidence type="ECO:0000313" key="7">
    <source>
        <dbReference type="EMBL" id="MBF9220387.1"/>
    </source>
</evidence>
<evidence type="ECO:0000256" key="1">
    <source>
        <dbReference type="ARBA" id="ARBA00004167"/>
    </source>
</evidence>
<dbReference type="RefSeq" id="WP_196291846.1">
    <property type="nucleotide sequence ID" value="NZ_JADQDM010000002.1"/>
</dbReference>
<dbReference type="Pfam" id="PF03544">
    <property type="entry name" value="TonB_C"/>
    <property type="match status" value="1"/>
</dbReference>
<feature type="chain" id="PRO_5047092535" evidence="5">
    <location>
        <begin position="24"/>
        <end position="306"/>
    </location>
</feature>
<evidence type="ECO:0000256" key="4">
    <source>
        <dbReference type="ARBA" id="ARBA00023136"/>
    </source>
</evidence>
<keyword evidence="3" id="KW-1133">Transmembrane helix</keyword>
<reference evidence="7 8" key="1">
    <citation type="submission" date="2020-11" db="EMBL/GenBank/DDBJ databases">
        <authorList>
            <person name="Kim M.K."/>
        </authorList>
    </citation>
    <scope>NUCLEOTIDE SEQUENCE [LARGE SCALE GENOMIC DNA]</scope>
    <source>
        <strain evidence="7 8">BT662</strain>
    </source>
</reference>